<evidence type="ECO:0000256" key="2">
    <source>
        <dbReference type="ARBA" id="ARBA00022473"/>
    </source>
</evidence>
<dbReference type="InterPro" id="IPR051095">
    <property type="entry name" value="Dros_DevTransReg"/>
</dbReference>
<dbReference type="FunFam" id="3.30.710.10:FF:000091">
    <property type="entry name" value="Lola, isoform F"/>
    <property type="match status" value="1"/>
</dbReference>
<gene>
    <name evidence="13" type="ORF">PHAECO_LOCUS6348</name>
</gene>
<dbReference type="GO" id="GO:0006357">
    <property type="term" value="P:regulation of transcription by RNA polymerase II"/>
    <property type="evidence" value="ECO:0007669"/>
    <property type="project" value="TreeGrafter"/>
</dbReference>
<organism evidence="13 14">
    <name type="scientific">Phaedon cochleariae</name>
    <name type="common">Mustard beetle</name>
    <dbReference type="NCBI Taxonomy" id="80249"/>
    <lineage>
        <taxon>Eukaryota</taxon>
        <taxon>Metazoa</taxon>
        <taxon>Ecdysozoa</taxon>
        <taxon>Arthropoda</taxon>
        <taxon>Hexapoda</taxon>
        <taxon>Insecta</taxon>
        <taxon>Pterygota</taxon>
        <taxon>Neoptera</taxon>
        <taxon>Endopterygota</taxon>
        <taxon>Coleoptera</taxon>
        <taxon>Polyphaga</taxon>
        <taxon>Cucujiformia</taxon>
        <taxon>Chrysomeloidea</taxon>
        <taxon>Chrysomelidae</taxon>
        <taxon>Chrysomelinae</taxon>
        <taxon>Chrysomelini</taxon>
        <taxon>Phaedon</taxon>
    </lineage>
</organism>
<dbReference type="Proteomes" id="UP001153737">
    <property type="component" value="Chromosome 2"/>
</dbReference>
<feature type="region of interest" description="Disordered" evidence="10">
    <location>
        <begin position="293"/>
        <end position="322"/>
    </location>
</feature>
<keyword evidence="3" id="KW-0221">Differentiation</keyword>
<dbReference type="PROSITE" id="PS50097">
    <property type="entry name" value="BTB"/>
    <property type="match status" value="1"/>
</dbReference>
<dbReference type="InterPro" id="IPR036236">
    <property type="entry name" value="Znf_C2H2_sf"/>
</dbReference>
<keyword evidence="9" id="KW-0479">Metal-binding</keyword>
<dbReference type="GO" id="GO:0007464">
    <property type="term" value="P:R3/R4 cell fate commitment"/>
    <property type="evidence" value="ECO:0007669"/>
    <property type="project" value="UniProtKB-ARBA"/>
</dbReference>
<feature type="compositionally biased region" description="Gly residues" evidence="10">
    <location>
        <begin position="308"/>
        <end position="320"/>
    </location>
</feature>
<dbReference type="SUPFAM" id="SSF54695">
    <property type="entry name" value="POZ domain"/>
    <property type="match status" value="1"/>
</dbReference>
<keyword evidence="9" id="KW-0863">Zinc-finger</keyword>
<feature type="compositionally biased region" description="Basic and acidic residues" evidence="10">
    <location>
        <begin position="116"/>
        <end position="127"/>
    </location>
</feature>
<dbReference type="GO" id="GO:0005634">
    <property type="term" value="C:nucleus"/>
    <property type="evidence" value="ECO:0007669"/>
    <property type="project" value="UniProtKB-SubCell"/>
</dbReference>
<dbReference type="PANTHER" id="PTHR23110">
    <property type="entry name" value="BTB DOMAIN TRANSCRIPTION FACTOR"/>
    <property type="match status" value="1"/>
</dbReference>
<evidence type="ECO:0000259" key="12">
    <source>
        <dbReference type="PROSITE" id="PS50157"/>
    </source>
</evidence>
<evidence type="ECO:0000256" key="4">
    <source>
        <dbReference type="ARBA" id="ARBA00022902"/>
    </source>
</evidence>
<dbReference type="EMBL" id="OU896708">
    <property type="protein sequence ID" value="CAG9818637.1"/>
    <property type="molecule type" value="Genomic_DNA"/>
</dbReference>
<sequence>MDDDQQFCLRWNNHQSTLVAVFDTLLENGTLVDCTLAAEGKYLNAHKVVLSACSPYFETLLSKHFDKHPIVVLKDVKFQELKAMMDYMYRGEVNISQDQLGALLKAAESLQIKGLSDNKRGETERKPVLAPKSPPAAAAPAQTALPKVQGLTIEQRGREEGREGSTSPGPRKKKRMRRKSEEMDNHHDASNSSESHSLPAAHTTAPALLPAISKMSADVPEPVETKSEILTRHKQQQPQPDDHTPQTQQQLPILKEKIETHTELMLEPKAEYVEEMNEDSIEDLTLDDDDLSNMEQMDDQAGPSHGNAGEGSSQGFGGWHMGNQSQDEVFLAAQEAVGAHRDSQGGENWYLRQIDPDSAHGFPCINCGKIYKHRGNMRRHMVYECGKMAQFQCSFCDRKFHQQSNLKRHFENKHTLLPKFSKSITVYRTRTVS</sequence>
<keyword evidence="2" id="KW-0217">Developmental protein</keyword>
<dbReference type="GO" id="GO:0008406">
    <property type="term" value="P:gonad development"/>
    <property type="evidence" value="ECO:0007669"/>
    <property type="project" value="UniProtKB-ARBA"/>
</dbReference>
<dbReference type="SMART" id="SM00355">
    <property type="entry name" value="ZnF_C2H2"/>
    <property type="match status" value="2"/>
</dbReference>
<dbReference type="Gene3D" id="3.30.710.10">
    <property type="entry name" value="Potassium Channel Kv1.1, Chain A"/>
    <property type="match status" value="1"/>
</dbReference>
<dbReference type="GO" id="GO:0048813">
    <property type="term" value="P:dendrite morphogenesis"/>
    <property type="evidence" value="ECO:0007669"/>
    <property type="project" value="UniProtKB-ARBA"/>
</dbReference>
<name>A0A9N9SIS4_PHACE</name>
<evidence type="ECO:0000256" key="1">
    <source>
        <dbReference type="ARBA" id="ARBA00004123"/>
    </source>
</evidence>
<dbReference type="GO" id="GO:0016199">
    <property type="term" value="P:axon midline choice point recognition"/>
    <property type="evidence" value="ECO:0007669"/>
    <property type="project" value="UniProtKB-ARBA"/>
</dbReference>
<dbReference type="SMART" id="SM00225">
    <property type="entry name" value="BTB"/>
    <property type="match status" value="1"/>
</dbReference>
<dbReference type="GO" id="GO:0035167">
    <property type="term" value="P:larval lymph gland hemopoiesis"/>
    <property type="evidence" value="ECO:0007669"/>
    <property type="project" value="UniProtKB-ARBA"/>
</dbReference>
<evidence type="ECO:0000256" key="8">
    <source>
        <dbReference type="ARBA" id="ARBA00037382"/>
    </source>
</evidence>
<dbReference type="InterPro" id="IPR011333">
    <property type="entry name" value="SKP1/BTB/POZ_sf"/>
</dbReference>
<keyword evidence="6" id="KW-0804">Transcription</keyword>
<reference evidence="13" key="1">
    <citation type="submission" date="2022-01" db="EMBL/GenBank/DDBJ databases">
        <authorList>
            <person name="King R."/>
        </authorList>
    </citation>
    <scope>NUCLEOTIDE SEQUENCE</scope>
</reference>
<reference evidence="13" key="2">
    <citation type="submission" date="2022-10" db="EMBL/GenBank/DDBJ databases">
        <authorList>
            <consortium name="ENA_rothamsted_submissions"/>
            <consortium name="culmorum"/>
            <person name="King R."/>
        </authorList>
    </citation>
    <scope>NUCLEOTIDE SEQUENCE</scope>
</reference>
<feature type="compositionally biased region" description="Low complexity" evidence="10">
    <location>
        <begin position="128"/>
        <end position="147"/>
    </location>
</feature>
<evidence type="ECO:0000313" key="14">
    <source>
        <dbReference type="Proteomes" id="UP001153737"/>
    </source>
</evidence>
<feature type="domain" description="C2H2-type" evidence="12">
    <location>
        <begin position="391"/>
        <end position="415"/>
    </location>
</feature>
<protein>
    <recommendedName>
        <fullName evidence="15">Longitudinals lacking protein</fullName>
    </recommendedName>
</protein>
<evidence type="ECO:0000259" key="11">
    <source>
        <dbReference type="PROSITE" id="PS50097"/>
    </source>
</evidence>
<dbReference type="PANTHER" id="PTHR23110:SF111">
    <property type="entry name" value="LONGITUDINALS LACKING PROTEIN, ISOFORMS F_I_K_T"/>
    <property type="match status" value="1"/>
</dbReference>
<comment type="function">
    <text evidence="8">Putative transcription factor required for axon growth and guidance in the central and peripheral nervous systems. Repels CNS axons away from the midline by promoting the expression of the midline repellent sli and its receptor robo.</text>
</comment>
<feature type="compositionally biased region" description="Basic and acidic residues" evidence="10">
    <location>
        <begin position="179"/>
        <end position="189"/>
    </location>
</feature>
<evidence type="ECO:0000256" key="6">
    <source>
        <dbReference type="ARBA" id="ARBA00023163"/>
    </source>
</evidence>
<dbReference type="GO" id="GO:0007526">
    <property type="term" value="P:larval somatic muscle development"/>
    <property type="evidence" value="ECO:0007669"/>
    <property type="project" value="UniProtKB-ARBA"/>
</dbReference>
<evidence type="ECO:0000256" key="9">
    <source>
        <dbReference type="PROSITE-ProRule" id="PRU00042"/>
    </source>
</evidence>
<evidence type="ECO:0008006" key="15">
    <source>
        <dbReference type="Google" id="ProtNLM"/>
    </source>
</evidence>
<dbReference type="OrthoDB" id="407106at2759"/>
<feature type="domain" description="C2H2-type" evidence="12">
    <location>
        <begin position="362"/>
        <end position="389"/>
    </location>
</feature>
<dbReference type="Gene3D" id="3.30.160.60">
    <property type="entry name" value="Classic Zinc Finger"/>
    <property type="match status" value="1"/>
</dbReference>
<evidence type="ECO:0000256" key="3">
    <source>
        <dbReference type="ARBA" id="ARBA00022782"/>
    </source>
</evidence>
<evidence type="ECO:0000256" key="5">
    <source>
        <dbReference type="ARBA" id="ARBA00023015"/>
    </source>
</evidence>
<proteinExistence type="predicted"/>
<feature type="region of interest" description="Disordered" evidence="10">
    <location>
        <begin position="115"/>
        <end position="200"/>
    </location>
</feature>
<evidence type="ECO:0000313" key="13">
    <source>
        <dbReference type="EMBL" id="CAG9818637.1"/>
    </source>
</evidence>
<dbReference type="GO" id="GO:0008270">
    <property type="term" value="F:zinc ion binding"/>
    <property type="evidence" value="ECO:0007669"/>
    <property type="project" value="UniProtKB-KW"/>
</dbReference>
<dbReference type="CDD" id="cd18315">
    <property type="entry name" value="BTB_POZ_BAB-like"/>
    <property type="match status" value="1"/>
</dbReference>
<keyword evidence="7" id="KW-0539">Nucleus</keyword>
<dbReference type="InterPro" id="IPR013087">
    <property type="entry name" value="Znf_C2H2_type"/>
</dbReference>
<accession>A0A9N9SIS4</accession>
<dbReference type="AlphaFoldDB" id="A0A9N9SIS4"/>
<dbReference type="Pfam" id="PF00651">
    <property type="entry name" value="BTB"/>
    <property type="match status" value="1"/>
</dbReference>
<dbReference type="GO" id="GO:0045476">
    <property type="term" value="P:nurse cell apoptotic process"/>
    <property type="evidence" value="ECO:0007669"/>
    <property type="project" value="UniProtKB-ARBA"/>
</dbReference>
<comment type="subcellular location">
    <subcellularLocation>
        <location evidence="1">Nucleus</location>
    </subcellularLocation>
</comment>
<evidence type="ECO:0000256" key="10">
    <source>
        <dbReference type="SAM" id="MobiDB-lite"/>
    </source>
</evidence>
<keyword evidence="9" id="KW-0862">Zinc</keyword>
<dbReference type="PROSITE" id="PS50157">
    <property type="entry name" value="ZINC_FINGER_C2H2_2"/>
    <property type="match status" value="2"/>
</dbReference>
<evidence type="ECO:0000256" key="7">
    <source>
        <dbReference type="ARBA" id="ARBA00023242"/>
    </source>
</evidence>
<dbReference type="GO" id="GO:0045467">
    <property type="term" value="P:R7 cell development"/>
    <property type="evidence" value="ECO:0007669"/>
    <property type="project" value="UniProtKB-ARBA"/>
</dbReference>
<keyword evidence="4" id="KW-0524">Neurogenesis</keyword>
<keyword evidence="5" id="KW-0805">Transcription regulation</keyword>
<dbReference type="PROSITE" id="PS00028">
    <property type="entry name" value="ZINC_FINGER_C2H2_1"/>
    <property type="match status" value="1"/>
</dbReference>
<dbReference type="InterPro" id="IPR000210">
    <property type="entry name" value="BTB/POZ_dom"/>
</dbReference>
<dbReference type="SUPFAM" id="SSF57667">
    <property type="entry name" value="beta-beta-alpha zinc fingers"/>
    <property type="match status" value="1"/>
</dbReference>
<keyword evidence="14" id="KW-1185">Reference proteome</keyword>
<feature type="domain" description="BTB" evidence="11">
    <location>
        <begin position="32"/>
        <end position="97"/>
    </location>
</feature>